<dbReference type="RefSeq" id="WP_343186396.1">
    <property type="nucleotide sequence ID" value="NZ_JBCITM010000011.1"/>
</dbReference>
<organism evidence="1 2">
    <name type="scientific">Anoxynatronum sibiricum</name>
    <dbReference type="NCBI Taxonomy" id="210623"/>
    <lineage>
        <taxon>Bacteria</taxon>
        <taxon>Bacillati</taxon>
        <taxon>Bacillota</taxon>
        <taxon>Clostridia</taxon>
        <taxon>Eubacteriales</taxon>
        <taxon>Clostridiaceae</taxon>
        <taxon>Anoxynatronum</taxon>
    </lineage>
</organism>
<proteinExistence type="predicted"/>
<sequence length="271" mass="30518">MIIRQNSSADEWRQVIQQCPPDTVIGEFAGRDSVAAILKVLEDGVITSILPVVTFAPVEYGSVEVLEANVNLLRQQVMTRYQGKVSIGPLMYLSNQALWQVLNSSFVAILQQHFGFYTPCIGCHAYFHLMRMPLAKRLGGRVISGERESHDGRLKANQLSICLDSYQRIMAHFGVDLLIPLRQVTNGKEIEALIQWQWEEGKAQPQCLFSGNDRNKRGESLINEQLIPSYLETFLEPVCQNLGHLLLESPQANLAEMKEVVIERLTLEGIL</sequence>
<name>A0ABU9VXH0_9CLOT</name>
<dbReference type="EMBL" id="JBCITM010000011">
    <property type="protein sequence ID" value="MEN1761081.1"/>
    <property type="molecule type" value="Genomic_DNA"/>
</dbReference>
<evidence type="ECO:0000313" key="1">
    <source>
        <dbReference type="EMBL" id="MEN1761081.1"/>
    </source>
</evidence>
<comment type="caution">
    <text evidence="1">The sequence shown here is derived from an EMBL/GenBank/DDBJ whole genome shotgun (WGS) entry which is preliminary data.</text>
</comment>
<protein>
    <submittedName>
        <fullName evidence="1">Uncharacterized protein</fullName>
    </submittedName>
</protein>
<keyword evidence="2" id="KW-1185">Reference proteome</keyword>
<gene>
    <name evidence="1" type="ORF">AAIG11_11380</name>
</gene>
<reference evidence="1 2" key="1">
    <citation type="submission" date="2024-04" db="EMBL/GenBank/DDBJ databases">
        <title>Genome sequencing and metabolic network reconstruction of aminoacids and betaine degradation by Anoxynatronum sibiricum.</title>
        <authorList>
            <person name="Detkova E.N."/>
            <person name="Boltjanskaja Y.V."/>
            <person name="Mardanov A.V."/>
            <person name="Kevbrin V."/>
        </authorList>
    </citation>
    <scope>NUCLEOTIDE SEQUENCE [LARGE SCALE GENOMIC DNA]</scope>
    <source>
        <strain evidence="1 2">Z-7981</strain>
    </source>
</reference>
<accession>A0ABU9VXH0</accession>
<dbReference type="Proteomes" id="UP001407405">
    <property type="component" value="Unassembled WGS sequence"/>
</dbReference>
<evidence type="ECO:0000313" key="2">
    <source>
        <dbReference type="Proteomes" id="UP001407405"/>
    </source>
</evidence>